<evidence type="ECO:0008006" key="3">
    <source>
        <dbReference type="Google" id="ProtNLM"/>
    </source>
</evidence>
<proteinExistence type="predicted"/>
<dbReference type="AlphaFoldDB" id="A0A0E9X5W9"/>
<sequence length="98" mass="11166">MEKYGSKDGMSTLGDPQQSHEKYTFTQQLNKTLSGKNKKREQCAKSTVCEVQSDRVIVSIAGTIHGRDGTLEFKFLFTHFIVDTNQYKQTDIKISFIL</sequence>
<dbReference type="EMBL" id="GBXM01011332">
    <property type="protein sequence ID" value="JAH97245.1"/>
    <property type="molecule type" value="Transcribed_RNA"/>
</dbReference>
<reference evidence="2" key="1">
    <citation type="submission" date="2014-11" db="EMBL/GenBank/DDBJ databases">
        <authorList>
            <person name="Amaro Gonzalez C."/>
        </authorList>
    </citation>
    <scope>NUCLEOTIDE SEQUENCE</scope>
</reference>
<protein>
    <recommendedName>
        <fullName evidence="3">NTF2 domain-containing protein</fullName>
    </recommendedName>
</protein>
<name>A0A0E9X5W9_ANGAN</name>
<evidence type="ECO:0000256" key="1">
    <source>
        <dbReference type="SAM" id="MobiDB-lite"/>
    </source>
</evidence>
<feature type="region of interest" description="Disordered" evidence="1">
    <location>
        <begin position="1"/>
        <end position="20"/>
    </location>
</feature>
<organism evidence="2">
    <name type="scientific">Anguilla anguilla</name>
    <name type="common">European freshwater eel</name>
    <name type="synonym">Muraena anguilla</name>
    <dbReference type="NCBI Taxonomy" id="7936"/>
    <lineage>
        <taxon>Eukaryota</taxon>
        <taxon>Metazoa</taxon>
        <taxon>Chordata</taxon>
        <taxon>Craniata</taxon>
        <taxon>Vertebrata</taxon>
        <taxon>Euteleostomi</taxon>
        <taxon>Actinopterygii</taxon>
        <taxon>Neopterygii</taxon>
        <taxon>Teleostei</taxon>
        <taxon>Anguilliformes</taxon>
        <taxon>Anguillidae</taxon>
        <taxon>Anguilla</taxon>
    </lineage>
</organism>
<evidence type="ECO:0000313" key="2">
    <source>
        <dbReference type="EMBL" id="JAH97245.1"/>
    </source>
</evidence>
<reference evidence="2" key="2">
    <citation type="journal article" date="2015" name="Fish Shellfish Immunol.">
        <title>Early steps in the European eel (Anguilla anguilla)-Vibrio vulnificus interaction in the gills: Role of the RtxA13 toxin.</title>
        <authorList>
            <person name="Callol A."/>
            <person name="Pajuelo D."/>
            <person name="Ebbesson L."/>
            <person name="Teles M."/>
            <person name="MacKenzie S."/>
            <person name="Amaro C."/>
        </authorList>
    </citation>
    <scope>NUCLEOTIDE SEQUENCE</scope>
</reference>
<accession>A0A0E9X5W9</accession>